<reference evidence="3" key="3">
    <citation type="journal article" date="2017" name="ISME J.">
        <title>Discovery of anaerobic lithoheterotrophic haloarchaea, ubiquitous in hypersaline habitats.</title>
        <authorList>
            <person name="Sorokin D.Y."/>
            <person name="Messina E."/>
            <person name="Smedile F."/>
            <person name="Roman P."/>
            <person name="Damste J.S.S."/>
            <person name="Ciordia S."/>
            <person name="Mena M.C."/>
            <person name="Ferrer M."/>
            <person name="Golyshin P.N."/>
            <person name="Kublanov I.V."/>
            <person name="Samarov N.I."/>
            <person name="Toshchakov S.V."/>
            <person name="La Cono V."/>
            <person name="Yakimov M.M."/>
        </authorList>
    </citation>
    <scope>NUCLEOTIDE SEQUENCE</scope>
    <source>
        <strain evidence="3">HSR6</strain>
    </source>
</reference>
<dbReference type="InterPro" id="IPR036061">
    <property type="entry name" value="CheW-like_dom_sf"/>
</dbReference>
<accession>A0A1J1AAI1</accession>
<dbReference type="PANTHER" id="PTHR22617">
    <property type="entry name" value="CHEMOTAXIS SENSOR HISTIDINE KINASE-RELATED"/>
    <property type="match status" value="1"/>
</dbReference>
<dbReference type="EMBL" id="CP016804">
    <property type="protein sequence ID" value="APE94901.1"/>
    <property type="molecule type" value="Genomic_DNA"/>
</dbReference>
<dbReference type="Proteomes" id="UP000186165">
    <property type="component" value="Chromosome"/>
</dbReference>
<dbReference type="STRING" id="1873524.HSR6_0435"/>
<evidence type="ECO:0000313" key="4">
    <source>
        <dbReference type="Proteomes" id="UP000185608"/>
    </source>
</evidence>
<feature type="domain" description="CheW-like" evidence="1">
    <location>
        <begin position="6"/>
        <end position="139"/>
    </location>
</feature>
<protein>
    <submittedName>
        <fullName evidence="2">Chemotaxis protein CheW</fullName>
    </submittedName>
</protein>
<dbReference type="OrthoDB" id="115049at2157"/>
<dbReference type="AlphaFoldDB" id="A0A1D8S2S0"/>
<dbReference type="Gene3D" id="2.40.50.180">
    <property type="entry name" value="CheA-289, Domain 4"/>
    <property type="match status" value="1"/>
</dbReference>
<dbReference type="InterPro" id="IPR002545">
    <property type="entry name" value="CheW-lke_dom"/>
</dbReference>
<dbReference type="Gene3D" id="2.30.30.40">
    <property type="entry name" value="SH3 Domains"/>
    <property type="match status" value="1"/>
</dbReference>
<evidence type="ECO:0000313" key="2">
    <source>
        <dbReference type="EMBL" id="AOW79650.1"/>
    </source>
</evidence>
<evidence type="ECO:0000259" key="1">
    <source>
        <dbReference type="PROSITE" id="PS50851"/>
    </source>
</evidence>
<evidence type="ECO:0000313" key="3">
    <source>
        <dbReference type="EMBL" id="APE94901.1"/>
    </source>
</evidence>
<dbReference type="RefSeq" id="WP_070364403.1">
    <property type="nucleotide sequence ID" value="NZ_CP016070.1"/>
</dbReference>
<reference evidence="5" key="2">
    <citation type="submission" date="2016-08" db="EMBL/GenBank/DDBJ databases">
        <title>Discovery of first anaerobic lithoheterotrophic haloarchae widely represented in hypersaline habitats.</title>
        <authorList>
            <person name="Sorokin D.Y."/>
            <person name="Kublanov I.V."/>
            <person name="Roman P."/>
            <person name="Sinninghe Damste J.S."/>
            <person name="Golyshin P.N."/>
            <person name="Rojo D."/>
            <person name="Ciordia S."/>
            <person name="Mena Md.C."/>
            <person name="Ferrer M."/>
            <person name="Smedile F."/>
            <person name="Messina E."/>
            <person name="La Cono V."/>
            <person name="Yakimov M.M."/>
        </authorList>
    </citation>
    <scope>NUCLEOTIDE SEQUENCE [LARGE SCALE GENOMIC DNA]</scope>
    <source>
        <strain evidence="5">HSR6</strain>
    </source>
</reference>
<dbReference type="PANTHER" id="PTHR22617:SF23">
    <property type="entry name" value="CHEMOTAXIS PROTEIN CHEW"/>
    <property type="match status" value="1"/>
</dbReference>
<dbReference type="GO" id="GO:0005829">
    <property type="term" value="C:cytosol"/>
    <property type="evidence" value="ECO:0007669"/>
    <property type="project" value="TreeGrafter"/>
</dbReference>
<sequence>MAAVAAYQVLEFELGGKRYCVALEAVDEIVTNENEITEIPQAPAEVVGVTDLRGETTTIIDPRRALGLSTGAEAKYVVVFATDEEPIGWLIEDVSQVAAHEERALDESVATDAVNGVFKREETFSIWVDPTSIHDTALEAT</sequence>
<organism evidence="2 4">
    <name type="scientific">Halodesulfurarchaeum formicicum</name>
    <dbReference type="NCBI Taxonomy" id="1873524"/>
    <lineage>
        <taxon>Archaea</taxon>
        <taxon>Methanobacteriati</taxon>
        <taxon>Methanobacteriota</taxon>
        <taxon>Stenosarchaea group</taxon>
        <taxon>Halobacteria</taxon>
        <taxon>Halobacteriales</taxon>
        <taxon>Halobacteriaceae</taxon>
        <taxon>Halodesulfurarchaeum</taxon>
    </lineage>
</organism>
<dbReference type="EMBL" id="CP016070">
    <property type="protein sequence ID" value="AOW79650.1"/>
    <property type="molecule type" value="Genomic_DNA"/>
</dbReference>
<dbReference type="GO" id="GO:0006935">
    <property type="term" value="P:chemotaxis"/>
    <property type="evidence" value="ECO:0007669"/>
    <property type="project" value="InterPro"/>
</dbReference>
<dbReference type="PROSITE" id="PS50851">
    <property type="entry name" value="CHEW"/>
    <property type="match status" value="1"/>
</dbReference>
<proteinExistence type="predicted"/>
<dbReference type="Proteomes" id="UP000185608">
    <property type="component" value="Chromosome"/>
</dbReference>
<dbReference type="InterPro" id="IPR039315">
    <property type="entry name" value="CheW"/>
</dbReference>
<dbReference type="SUPFAM" id="SSF50341">
    <property type="entry name" value="CheW-like"/>
    <property type="match status" value="1"/>
</dbReference>
<gene>
    <name evidence="2" type="primary">cheW</name>
    <name evidence="3" type="ORF">HSR6_0435</name>
    <name evidence="2" type="ORF">HTSR_0450</name>
</gene>
<name>A0A1D8S2S0_9EURY</name>
<evidence type="ECO:0000313" key="5">
    <source>
        <dbReference type="Proteomes" id="UP000186165"/>
    </source>
</evidence>
<dbReference type="KEGG" id="halh:HTSR_0450"/>
<dbReference type="KEGG" id="hhsr:HSR6_0435"/>
<accession>A0A1D8S2S0</accession>
<dbReference type="SMART" id="SM00260">
    <property type="entry name" value="CheW"/>
    <property type="match status" value="1"/>
</dbReference>
<dbReference type="GO" id="GO:0007165">
    <property type="term" value="P:signal transduction"/>
    <property type="evidence" value="ECO:0007669"/>
    <property type="project" value="InterPro"/>
</dbReference>
<dbReference type="Pfam" id="PF01584">
    <property type="entry name" value="CheW"/>
    <property type="match status" value="1"/>
</dbReference>
<keyword evidence="5" id="KW-1185">Reference proteome</keyword>
<dbReference type="GeneID" id="30416960"/>
<reference evidence="2 4" key="1">
    <citation type="submission" date="2016-06" db="EMBL/GenBank/DDBJ databases">
        <title>Discovery of anaerobic lithoheterotrophic haloarchaeon capable of sulfur respiration by hydrogen and formate.</title>
        <authorList>
            <person name="Sorokin D.Y."/>
            <person name="Kublanov I.V."/>
            <person name="Roman P."/>
            <person name="Sinninghe Damste J.S."/>
            <person name="Golyshin P.N."/>
            <person name="Rojo D."/>
            <person name="Ciordia S."/>
            <person name="Mena Md.C."/>
            <person name="Ferrer M."/>
            <person name="Smedile F."/>
            <person name="Messina E."/>
            <person name="La Cono V."/>
            <person name="Yakimov M.M."/>
        </authorList>
    </citation>
    <scope>NUCLEOTIDE SEQUENCE [LARGE SCALE GENOMIC DNA]</scope>
    <source>
        <strain evidence="2 4">HTSR1</strain>
    </source>
</reference>